<dbReference type="InterPro" id="IPR017945">
    <property type="entry name" value="DHBP_synth_RibB-like_a/b_dom"/>
</dbReference>
<feature type="binding site" evidence="14">
    <location>
        <position position="239"/>
    </location>
    <ligand>
        <name>ATP</name>
        <dbReference type="ChEBI" id="CHEBI:30616"/>
    </ligand>
</feature>
<dbReference type="PANTHER" id="PTHR17490">
    <property type="entry name" value="SUA5"/>
    <property type="match status" value="1"/>
</dbReference>
<feature type="binding site" evidence="14">
    <location>
        <position position="70"/>
    </location>
    <ligand>
        <name>L-threonine</name>
        <dbReference type="ChEBI" id="CHEBI:57926"/>
    </ligand>
</feature>
<evidence type="ECO:0000313" key="17">
    <source>
        <dbReference type="Proteomes" id="UP000242520"/>
    </source>
</evidence>
<feature type="binding site" evidence="14">
    <location>
        <position position="154"/>
    </location>
    <ligand>
        <name>ATP</name>
        <dbReference type="ChEBI" id="CHEBI:30616"/>
    </ligand>
</feature>
<dbReference type="FunFam" id="3.90.870.10:FF:000009">
    <property type="entry name" value="Threonylcarbamoyl-AMP synthase, putative"/>
    <property type="match status" value="1"/>
</dbReference>
<dbReference type="SUPFAM" id="SSF55821">
    <property type="entry name" value="YrdC/RibB"/>
    <property type="match status" value="1"/>
</dbReference>
<accession>A0A1M5R7F5</accession>
<dbReference type="GO" id="GO:0006450">
    <property type="term" value="P:regulation of translational fidelity"/>
    <property type="evidence" value="ECO:0007669"/>
    <property type="project" value="TreeGrafter"/>
</dbReference>
<keyword evidence="5 13" id="KW-0963">Cytoplasm</keyword>
<gene>
    <name evidence="16" type="ORF">SAMN02744040_01257</name>
</gene>
<dbReference type="InterPro" id="IPR050156">
    <property type="entry name" value="TC-AMP_synthase_SUA5"/>
</dbReference>
<protein>
    <recommendedName>
        <fullName evidence="4 13">Threonylcarbamoyl-AMP synthase</fullName>
        <shortName evidence="13">TC-AMP synthase</shortName>
        <ecNumber evidence="3 13">2.7.7.87</ecNumber>
    </recommendedName>
    <alternativeName>
        <fullName evidence="11 13">L-threonylcarbamoyladenylate synthase</fullName>
    </alternativeName>
</protein>
<comment type="function">
    <text evidence="13">Required for the formation of a threonylcarbamoyl group on adenosine at position 37 (t(6)A37) in tRNAs that read codons beginning with adenine.</text>
</comment>
<evidence type="ECO:0000256" key="10">
    <source>
        <dbReference type="ARBA" id="ARBA00022840"/>
    </source>
</evidence>
<dbReference type="InterPro" id="IPR038385">
    <property type="entry name" value="Sua5/YwlC_C"/>
</dbReference>
<dbReference type="PROSITE" id="PS51163">
    <property type="entry name" value="YRDC"/>
    <property type="match status" value="1"/>
</dbReference>
<keyword evidence="8 13" id="KW-0548">Nucleotidyltransferase</keyword>
<dbReference type="Gene3D" id="3.40.50.11030">
    <property type="entry name" value="Threonylcarbamoyl-AMP synthase, C-terminal domain"/>
    <property type="match status" value="1"/>
</dbReference>
<keyword evidence="17" id="KW-1185">Reference proteome</keyword>
<keyword evidence="9 13" id="KW-0547">Nucleotide-binding</keyword>
<dbReference type="InterPro" id="IPR010923">
    <property type="entry name" value="T(6)A37_SUA5"/>
</dbReference>
<keyword evidence="7 13" id="KW-0819">tRNA processing</keyword>
<name>A0A1M5R7F5_9FIRM</name>
<dbReference type="InterPro" id="IPR006070">
    <property type="entry name" value="Sua5-like_dom"/>
</dbReference>
<evidence type="ECO:0000256" key="4">
    <source>
        <dbReference type="ARBA" id="ARBA00015492"/>
    </source>
</evidence>
<evidence type="ECO:0000259" key="15">
    <source>
        <dbReference type="PROSITE" id="PS51163"/>
    </source>
</evidence>
<dbReference type="GO" id="GO:0003725">
    <property type="term" value="F:double-stranded RNA binding"/>
    <property type="evidence" value="ECO:0007669"/>
    <property type="project" value="UniProtKB-UniRule"/>
</dbReference>
<dbReference type="Proteomes" id="UP000242520">
    <property type="component" value="Unassembled WGS sequence"/>
</dbReference>
<comment type="catalytic activity">
    <reaction evidence="12 13">
        <text>L-threonine + hydrogencarbonate + ATP = L-threonylcarbamoyladenylate + diphosphate + H2O</text>
        <dbReference type="Rhea" id="RHEA:36407"/>
        <dbReference type="ChEBI" id="CHEBI:15377"/>
        <dbReference type="ChEBI" id="CHEBI:17544"/>
        <dbReference type="ChEBI" id="CHEBI:30616"/>
        <dbReference type="ChEBI" id="CHEBI:33019"/>
        <dbReference type="ChEBI" id="CHEBI:57926"/>
        <dbReference type="ChEBI" id="CHEBI:73682"/>
        <dbReference type="EC" id="2.7.7.87"/>
    </reaction>
</comment>
<evidence type="ECO:0000256" key="2">
    <source>
        <dbReference type="ARBA" id="ARBA00007663"/>
    </source>
</evidence>
<feature type="binding site" evidence="14">
    <location>
        <position position="61"/>
    </location>
    <ligand>
        <name>ATP</name>
        <dbReference type="ChEBI" id="CHEBI:30616"/>
    </ligand>
</feature>
<dbReference type="Gene3D" id="3.90.870.10">
    <property type="entry name" value="DHBP synthase"/>
    <property type="match status" value="1"/>
</dbReference>
<dbReference type="GO" id="GO:0005524">
    <property type="term" value="F:ATP binding"/>
    <property type="evidence" value="ECO:0007669"/>
    <property type="project" value="UniProtKB-UniRule"/>
</dbReference>
<evidence type="ECO:0000256" key="11">
    <source>
        <dbReference type="ARBA" id="ARBA00029774"/>
    </source>
</evidence>
<proteinExistence type="inferred from homology"/>
<feature type="binding site" evidence="14">
    <location>
        <position position="184"/>
    </location>
    <ligand>
        <name>L-threonine</name>
        <dbReference type="ChEBI" id="CHEBI:57926"/>
    </ligand>
</feature>
<organism evidence="16 17">
    <name type="scientific">Tepidibacter thalassicus DSM 15285</name>
    <dbReference type="NCBI Taxonomy" id="1123350"/>
    <lineage>
        <taxon>Bacteria</taxon>
        <taxon>Bacillati</taxon>
        <taxon>Bacillota</taxon>
        <taxon>Clostridia</taxon>
        <taxon>Peptostreptococcales</taxon>
        <taxon>Peptostreptococcaceae</taxon>
        <taxon>Tepidibacter</taxon>
    </lineage>
</organism>
<feature type="binding site" evidence="14">
    <location>
        <position position="124"/>
    </location>
    <ligand>
        <name>L-threonine</name>
        <dbReference type="ChEBI" id="CHEBI:57926"/>
    </ligand>
</feature>
<evidence type="ECO:0000256" key="12">
    <source>
        <dbReference type="ARBA" id="ARBA00048366"/>
    </source>
</evidence>
<evidence type="ECO:0000256" key="5">
    <source>
        <dbReference type="ARBA" id="ARBA00022490"/>
    </source>
</evidence>
<evidence type="ECO:0000256" key="3">
    <source>
        <dbReference type="ARBA" id="ARBA00012584"/>
    </source>
</evidence>
<dbReference type="InterPro" id="IPR005145">
    <property type="entry name" value="Sua5_C"/>
</dbReference>
<sequence>MKNTLVCKIDKDNIDMEKIKEFANILKNGGTVIFPTETVYGLGANALDEEASKKIYEAKGRPSDNPLIVHIADKEDVYKLALDVDERAKIVMDKFWPGPLTVVLKKKSIVPSTISGGLDTVAIRMPSHPIALSLIKESGVAVAAPSANISGRPSPTDEENVLEEMNKRVDGIILGGNCNIGLESTVLDLTGDIPMILRPGGVTLEDLEKTLGKVEIDPAILEKNENIIAKAPGMKYTHYSPKASLCIVFGKKENVIDKINFLVDEGTKKGQKIGVMCIDENVSKYKGEVIGLGENLGEVAFNLFKVLREMDKRNVDIIYSESFDKIGIGQAIMNRLSKAAGYKFIQA</sequence>
<feature type="binding site" evidence="14">
    <location>
        <position position="198"/>
    </location>
    <ligand>
        <name>ATP</name>
        <dbReference type="ChEBI" id="CHEBI:30616"/>
    </ligand>
</feature>
<dbReference type="GO" id="GO:0008033">
    <property type="term" value="P:tRNA processing"/>
    <property type="evidence" value="ECO:0007669"/>
    <property type="project" value="UniProtKB-KW"/>
</dbReference>
<feature type="binding site" evidence="14">
    <location>
        <position position="65"/>
    </location>
    <ligand>
        <name>ATP</name>
        <dbReference type="ChEBI" id="CHEBI:30616"/>
    </ligand>
</feature>
<evidence type="ECO:0000256" key="6">
    <source>
        <dbReference type="ARBA" id="ARBA00022679"/>
    </source>
</evidence>
<dbReference type="STRING" id="1123350.SAMN02744040_01257"/>
<feature type="binding site" evidence="14">
    <location>
        <position position="120"/>
    </location>
    <ligand>
        <name>ATP</name>
        <dbReference type="ChEBI" id="CHEBI:30616"/>
    </ligand>
</feature>
<dbReference type="GO" id="GO:0061710">
    <property type="term" value="F:L-threonylcarbamoyladenylate synthase"/>
    <property type="evidence" value="ECO:0007669"/>
    <property type="project" value="UniProtKB-EC"/>
</dbReference>
<dbReference type="GO" id="GO:0005737">
    <property type="term" value="C:cytoplasm"/>
    <property type="evidence" value="ECO:0007669"/>
    <property type="project" value="UniProtKB-SubCell"/>
</dbReference>
<evidence type="ECO:0000256" key="14">
    <source>
        <dbReference type="PIRSR" id="PIRSR004930-1"/>
    </source>
</evidence>
<evidence type="ECO:0000256" key="13">
    <source>
        <dbReference type="PIRNR" id="PIRNR004930"/>
    </source>
</evidence>
<dbReference type="Pfam" id="PF01300">
    <property type="entry name" value="Sua5_yciO_yrdC"/>
    <property type="match status" value="1"/>
</dbReference>
<keyword evidence="10 13" id="KW-0067">ATP-binding</keyword>
<dbReference type="PIRSF" id="PIRSF004930">
    <property type="entry name" value="Tln_factor_SUA5"/>
    <property type="match status" value="1"/>
</dbReference>
<evidence type="ECO:0000256" key="1">
    <source>
        <dbReference type="ARBA" id="ARBA00004496"/>
    </source>
</evidence>
<feature type="binding site" evidence="14">
    <location>
        <position position="146"/>
    </location>
    <ligand>
        <name>ATP</name>
        <dbReference type="ChEBI" id="CHEBI:30616"/>
    </ligand>
</feature>
<feature type="domain" description="YrdC-like" evidence="15">
    <location>
        <begin position="16"/>
        <end position="202"/>
    </location>
</feature>
<evidence type="ECO:0000256" key="7">
    <source>
        <dbReference type="ARBA" id="ARBA00022694"/>
    </source>
</evidence>
<evidence type="ECO:0000256" key="9">
    <source>
        <dbReference type="ARBA" id="ARBA00022741"/>
    </source>
</evidence>
<dbReference type="PANTHER" id="PTHR17490:SF16">
    <property type="entry name" value="THREONYLCARBAMOYL-AMP SYNTHASE"/>
    <property type="match status" value="1"/>
</dbReference>
<dbReference type="NCBIfam" id="TIGR00057">
    <property type="entry name" value="L-threonylcarbamoyladenylate synthase"/>
    <property type="match status" value="1"/>
</dbReference>
<reference evidence="17" key="1">
    <citation type="submission" date="2016-11" db="EMBL/GenBank/DDBJ databases">
        <authorList>
            <person name="Varghese N."/>
            <person name="Submissions S."/>
        </authorList>
    </citation>
    <scope>NUCLEOTIDE SEQUENCE [LARGE SCALE GENOMIC DNA]</scope>
    <source>
        <strain evidence="17">DSM 15285</strain>
    </source>
</reference>
<comment type="subcellular location">
    <subcellularLocation>
        <location evidence="1 13">Cytoplasm</location>
    </subcellularLocation>
</comment>
<dbReference type="GO" id="GO:0000049">
    <property type="term" value="F:tRNA binding"/>
    <property type="evidence" value="ECO:0007669"/>
    <property type="project" value="TreeGrafter"/>
</dbReference>
<comment type="similarity">
    <text evidence="2 13">Belongs to the SUA5 family.</text>
</comment>
<evidence type="ECO:0000313" key="16">
    <source>
        <dbReference type="EMBL" id="SHH22262.1"/>
    </source>
</evidence>
<dbReference type="Pfam" id="PF03481">
    <property type="entry name" value="Sua5_C"/>
    <property type="match status" value="1"/>
</dbReference>
<keyword evidence="6 13" id="KW-0808">Transferase</keyword>
<evidence type="ECO:0000256" key="8">
    <source>
        <dbReference type="ARBA" id="ARBA00022695"/>
    </source>
</evidence>
<dbReference type="AlphaFoldDB" id="A0A1M5R7F5"/>
<dbReference type="EMBL" id="FQXH01000011">
    <property type="protein sequence ID" value="SHH22262.1"/>
    <property type="molecule type" value="Genomic_DNA"/>
</dbReference>
<feature type="binding site" evidence="14">
    <location>
        <position position="38"/>
    </location>
    <ligand>
        <name>L-threonine</name>
        <dbReference type="ChEBI" id="CHEBI:57926"/>
    </ligand>
</feature>
<dbReference type="EC" id="2.7.7.87" evidence="3 13"/>
<feature type="binding site" evidence="14">
    <location>
        <position position="144"/>
    </location>
    <ligand>
        <name>ATP</name>
        <dbReference type="ChEBI" id="CHEBI:30616"/>
    </ligand>
</feature>